<keyword evidence="4" id="KW-1185">Reference proteome</keyword>
<proteinExistence type="predicted"/>
<keyword evidence="1" id="KW-0472">Membrane</keyword>
<dbReference type="EMBL" id="CP001804">
    <property type="protein sequence ID" value="ACY18644.1"/>
    <property type="molecule type" value="Genomic_DNA"/>
</dbReference>
<dbReference type="AlphaFoldDB" id="D0LLE8"/>
<feature type="domain" description="Fatty acid desaturase" evidence="2">
    <location>
        <begin position="74"/>
        <end position="268"/>
    </location>
</feature>
<dbReference type="STRING" id="502025.Hoch_6169"/>
<protein>
    <submittedName>
        <fullName evidence="3">Fatty acid desaturase</fullName>
    </submittedName>
</protein>
<name>D0LLE8_HALO1</name>
<reference evidence="3 4" key="1">
    <citation type="journal article" date="2010" name="Stand. Genomic Sci.">
        <title>Complete genome sequence of Haliangium ochraceum type strain (SMP-2).</title>
        <authorList>
            <consortium name="US DOE Joint Genome Institute (JGI-PGF)"/>
            <person name="Ivanova N."/>
            <person name="Daum C."/>
            <person name="Lang E."/>
            <person name="Abt B."/>
            <person name="Kopitz M."/>
            <person name="Saunders E."/>
            <person name="Lapidus A."/>
            <person name="Lucas S."/>
            <person name="Glavina Del Rio T."/>
            <person name="Nolan M."/>
            <person name="Tice H."/>
            <person name="Copeland A."/>
            <person name="Cheng J.F."/>
            <person name="Chen F."/>
            <person name="Bruce D."/>
            <person name="Goodwin L."/>
            <person name="Pitluck S."/>
            <person name="Mavromatis K."/>
            <person name="Pati A."/>
            <person name="Mikhailova N."/>
            <person name="Chen A."/>
            <person name="Palaniappan K."/>
            <person name="Land M."/>
            <person name="Hauser L."/>
            <person name="Chang Y.J."/>
            <person name="Jeffries C.D."/>
            <person name="Detter J.C."/>
            <person name="Brettin T."/>
            <person name="Rohde M."/>
            <person name="Goker M."/>
            <person name="Bristow J."/>
            <person name="Markowitz V."/>
            <person name="Eisen J.A."/>
            <person name="Hugenholtz P."/>
            <person name="Kyrpides N.C."/>
            <person name="Klenk H.P."/>
        </authorList>
    </citation>
    <scope>NUCLEOTIDE SEQUENCE [LARGE SCALE GENOMIC DNA]</scope>
    <source>
        <strain evidence="4">DSM 14365 / CIP 107738 / JCM 11303 / AJ 13395 / SMP-2</strain>
    </source>
</reference>
<feature type="transmembrane region" description="Helical" evidence="1">
    <location>
        <begin position="165"/>
        <end position="187"/>
    </location>
</feature>
<keyword evidence="1" id="KW-0812">Transmembrane</keyword>
<gene>
    <name evidence="3" type="ordered locus">Hoch_6169</name>
</gene>
<dbReference type="OrthoDB" id="1550403at2"/>
<organism evidence="3 4">
    <name type="scientific">Haliangium ochraceum (strain DSM 14365 / JCM 11303 / SMP-2)</name>
    <dbReference type="NCBI Taxonomy" id="502025"/>
    <lineage>
        <taxon>Bacteria</taxon>
        <taxon>Pseudomonadati</taxon>
        <taxon>Myxococcota</taxon>
        <taxon>Polyangia</taxon>
        <taxon>Haliangiales</taxon>
        <taxon>Kofleriaceae</taxon>
        <taxon>Haliangium</taxon>
    </lineage>
</organism>
<accession>D0LLE8</accession>
<dbReference type="GO" id="GO:0006629">
    <property type="term" value="P:lipid metabolic process"/>
    <property type="evidence" value="ECO:0007669"/>
    <property type="project" value="InterPro"/>
</dbReference>
<dbReference type="Proteomes" id="UP000001880">
    <property type="component" value="Chromosome"/>
</dbReference>
<feature type="transmembrane region" description="Helical" evidence="1">
    <location>
        <begin position="208"/>
        <end position="237"/>
    </location>
</feature>
<dbReference type="eggNOG" id="COG3239">
    <property type="taxonomic scope" value="Bacteria"/>
</dbReference>
<dbReference type="InterPro" id="IPR005804">
    <property type="entry name" value="FA_desaturase_dom"/>
</dbReference>
<evidence type="ECO:0000313" key="3">
    <source>
        <dbReference type="EMBL" id="ACY18644.1"/>
    </source>
</evidence>
<feature type="transmembrane region" description="Helical" evidence="1">
    <location>
        <begin position="43"/>
        <end position="65"/>
    </location>
</feature>
<evidence type="ECO:0000256" key="1">
    <source>
        <dbReference type="SAM" id="Phobius"/>
    </source>
</evidence>
<dbReference type="KEGG" id="hoh:Hoch_6169"/>
<keyword evidence="1" id="KW-1133">Transmembrane helix</keyword>
<sequence>MHNSDLDIRQSMTRFPAFTQPFWTWFTGRALSAQENVLPIGPWLYLAGTYLSFAAGFAITTYAVLSEAVYLPLWLVCGWMLTIHGARKMALVIAHQCGHFRFTGSRKIDRLVGEISSTLILSQDNRSYRSDHVEGHHGNRTFGSGEDPVLSFILRFGYRPGMSRAALWALTLFTLVSPHFHAVYLHSRLRSNLLSSRGLRRIAAWCHVLLWMVLIALFPQAGAVFLISYAVPVFFFYHQSAFLELLTEHIWFIPRQAGESPREYIAKRCWGRFCGSPLPAATLPLPARVVGWLRWTLVMSCYHFPIRFLVLAGDAPQHDFHHRHPGFRNWTNAAYARQDDVVAAAPNWPPYNEVWGLHVAINRVFDVLSSVDTQQFEQRVLPPAARPERAAGVA</sequence>
<evidence type="ECO:0000313" key="4">
    <source>
        <dbReference type="Proteomes" id="UP000001880"/>
    </source>
</evidence>
<dbReference type="Pfam" id="PF00487">
    <property type="entry name" value="FA_desaturase"/>
    <property type="match status" value="1"/>
</dbReference>
<dbReference type="HOGENOM" id="CLU_059522_0_0_7"/>
<evidence type="ECO:0000259" key="2">
    <source>
        <dbReference type="Pfam" id="PF00487"/>
    </source>
</evidence>
<dbReference type="RefSeq" id="WP_012831236.1">
    <property type="nucleotide sequence ID" value="NC_013440.1"/>
</dbReference>